<proteinExistence type="predicted"/>
<reference evidence="2" key="1">
    <citation type="submission" date="2023-05" db="EMBL/GenBank/DDBJ databases">
        <title>Comparative genomics of Bacillaceae isolates and their secondary metabolite potential.</title>
        <authorList>
            <person name="Song L."/>
            <person name="Nielsen L.J."/>
            <person name="Mohite O."/>
            <person name="Xu X."/>
            <person name="Weber T."/>
            <person name="Kovacs A.T."/>
        </authorList>
    </citation>
    <scope>NUCLEOTIDE SEQUENCE</scope>
    <source>
        <strain evidence="2">XLM17</strain>
    </source>
</reference>
<dbReference type="KEGG" id="nnv:QNH39_24950"/>
<dbReference type="InterPro" id="IPR051531">
    <property type="entry name" value="N-acetyltransferase"/>
</dbReference>
<dbReference type="PANTHER" id="PTHR43792">
    <property type="entry name" value="GNAT FAMILY, PUTATIVE (AFU_ORTHOLOGUE AFUA_3G00765)-RELATED-RELATED"/>
    <property type="match status" value="1"/>
</dbReference>
<evidence type="ECO:0000259" key="1">
    <source>
        <dbReference type="PROSITE" id="PS51186"/>
    </source>
</evidence>
<organism evidence="2 3">
    <name type="scientific">Neobacillus novalis</name>
    <dbReference type="NCBI Taxonomy" id="220687"/>
    <lineage>
        <taxon>Bacteria</taxon>
        <taxon>Bacillati</taxon>
        <taxon>Bacillota</taxon>
        <taxon>Bacilli</taxon>
        <taxon>Bacillales</taxon>
        <taxon>Bacillaceae</taxon>
        <taxon>Neobacillus</taxon>
    </lineage>
</organism>
<dbReference type="PROSITE" id="PS51186">
    <property type="entry name" value="GNAT"/>
    <property type="match status" value="1"/>
</dbReference>
<accession>A0AA95MPX7</accession>
<evidence type="ECO:0000313" key="2">
    <source>
        <dbReference type="EMBL" id="WHY85810.1"/>
    </source>
</evidence>
<dbReference type="Proteomes" id="UP001178288">
    <property type="component" value="Chromosome"/>
</dbReference>
<gene>
    <name evidence="2" type="ORF">QNH39_24950</name>
</gene>
<dbReference type="Gene3D" id="3.40.630.30">
    <property type="match status" value="1"/>
</dbReference>
<dbReference type="RefSeq" id="WP_066092859.1">
    <property type="nucleotide sequence ID" value="NZ_CP126114.1"/>
</dbReference>
<dbReference type="EMBL" id="CP126114">
    <property type="protein sequence ID" value="WHY85810.1"/>
    <property type="molecule type" value="Genomic_DNA"/>
</dbReference>
<dbReference type="Pfam" id="PF13302">
    <property type="entry name" value="Acetyltransf_3"/>
    <property type="match status" value="1"/>
</dbReference>
<feature type="domain" description="N-acetyltransferase" evidence="1">
    <location>
        <begin position="19"/>
        <end position="183"/>
    </location>
</feature>
<dbReference type="AlphaFoldDB" id="A0AA95MPX7"/>
<dbReference type="InterPro" id="IPR016181">
    <property type="entry name" value="Acyl_CoA_acyltransferase"/>
</dbReference>
<sequence>MGNINFIMIEHSQMEGERIILRPVSLDDVDDMYEYTSDEETTRYIYDQHTDVNQTKKIIVNYYMKEPVGMYAIVLKESNKMIGTIEFRIHEWNNSGELGFTLNRHFWGKGYMTEAGKLILELAFHTLGLDRVFAGHDVRNGASEKVLSRLGMTYEGTLRRDQMVKGALTDTAHYSILKEEYLNSEKKKNNRVIN</sequence>
<dbReference type="InterPro" id="IPR000182">
    <property type="entry name" value="GNAT_dom"/>
</dbReference>
<evidence type="ECO:0000313" key="3">
    <source>
        <dbReference type="Proteomes" id="UP001178288"/>
    </source>
</evidence>
<dbReference type="SUPFAM" id="SSF55729">
    <property type="entry name" value="Acyl-CoA N-acyltransferases (Nat)"/>
    <property type="match status" value="1"/>
</dbReference>
<name>A0AA95MPX7_9BACI</name>
<keyword evidence="3" id="KW-1185">Reference proteome</keyword>
<protein>
    <submittedName>
        <fullName evidence="2">GNAT family N-acetyltransferase</fullName>
    </submittedName>
</protein>
<dbReference type="GO" id="GO:0016747">
    <property type="term" value="F:acyltransferase activity, transferring groups other than amino-acyl groups"/>
    <property type="evidence" value="ECO:0007669"/>
    <property type="project" value="InterPro"/>
</dbReference>